<proteinExistence type="inferred from homology"/>
<feature type="domain" description="CS" evidence="8">
    <location>
        <begin position="158"/>
        <end position="249"/>
    </location>
</feature>
<evidence type="ECO:0000259" key="8">
    <source>
        <dbReference type="PROSITE" id="PS51203"/>
    </source>
</evidence>
<gene>
    <name evidence="10" type="primary">8239099</name>
    <name evidence="9" type="ORF">Phum_PHUM060120</name>
</gene>
<evidence type="ECO:0000256" key="1">
    <source>
        <dbReference type="ARBA" id="ARBA00004496"/>
    </source>
</evidence>
<evidence type="ECO:0000256" key="7">
    <source>
        <dbReference type="SAM" id="MobiDB-lite"/>
    </source>
</evidence>
<comment type="similarity">
    <text evidence="2">Belongs to the nudC family.</text>
</comment>
<dbReference type="InParanoid" id="E0VBF0"/>
<dbReference type="VEuPathDB" id="VectorBase:PHUM060120"/>
<dbReference type="Pfam" id="PF14050">
    <property type="entry name" value="Nudc_N"/>
    <property type="match status" value="1"/>
</dbReference>
<dbReference type="InterPro" id="IPR007052">
    <property type="entry name" value="CS_dom"/>
</dbReference>
<evidence type="ECO:0000313" key="10">
    <source>
        <dbReference type="EnsemblMetazoa" id="PHUM060120-PA"/>
    </source>
</evidence>
<dbReference type="CTD" id="8239099"/>
<reference evidence="9" key="1">
    <citation type="submission" date="2007-04" db="EMBL/GenBank/DDBJ databases">
        <title>Annotation of Pediculus humanus corporis strain USDA.</title>
        <authorList>
            <person name="Kirkness E."/>
            <person name="Hannick L."/>
            <person name="Hass B."/>
            <person name="Bruggner R."/>
            <person name="Lawson D."/>
            <person name="Bidwell S."/>
            <person name="Joardar V."/>
            <person name="Caler E."/>
            <person name="Walenz B."/>
            <person name="Inman J."/>
            <person name="Schobel S."/>
            <person name="Galinsky K."/>
            <person name="Amedeo P."/>
            <person name="Strausberg R."/>
        </authorList>
    </citation>
    <scope>NUCLEOTIDE SEQUENCE</scope>
    <source>
        <strain evidence="9">USDA</strain>
    </source>
</reference>
<keyword evidence="5" id="KW-0597">Phosphoprotein</keyword>
<feature type="region of interest" description="Disordered" evidence="7">
    <location>
        <begin position="69"/>
        <end position="154"/>
    </location>
</feature>
<dbReference type="FunFam" id="2.60.40.790:FF:000001">
    <property type="entry name" value="Nuclear migration protein nudC"/>
    <property type="match status" value="1"/>
</dbReference>
<dbReference type="GO" id="GO:0006457">
    <property type="term" value="P:protein folding"/>
    <property type="evidence" value="ECO:0007669"/>
    <property type="project" value="TreeGrafter"/>
</dbReference>
<dbReference type="CDD" id="cd06492">
    <property type="entry name" value="p23_mNUDC_like"/>
    <property type="match status" value="1"/>
</dbReference>
<dbReference type="GO" id="GO:0005737">
    <property type="term" value="C:cytoplasm"/>
    <property type="evidence" value="ECO:0007669"/>
    <property type="project" value="UniProtKB-SubCell"/>
</dbReference>
<dbReference type="PANTHER" id="PTHR12356">
    <property type="entry name" value="NUCLEAR MOVEMENT PROTEIN NUDC"/>
    <property type="match status" value="1"/>
</dbReference>
<keyword evidence="11" id="KW-1185">Reference proteome</keyword>
<dbReference type="EMBL" id="DS235028">
    <property type="protein sequence ID" value="EEB10706.1"/>
    <property type="molecule type" value="Genomic_DNA"/>
</dbReference>
<reference evidence="9" key="2">
    <citation type="submission" date="2007-04" db="EMBL/GenBank/DDBJ databases">
        <title>The genome of the human body louse.</title>
        <authorList>
            <consortium name="The Human Body Louse Genome Consortium"/>
            <person name="Kirkness E."/>
            <person name="Walenz B."/>
            <person name="Hass B."/>
            <person name="Bruggner R."/>
            <person name="Strausberg R."/>
        </authorList>
    </citation>
    <scope>NUCLEOTIDE SEQUENCE</scope>
    <source>
        <strain evidence="9">USDA</strain>
    </source>
</reference>
<dbReference type="HOGENOM" id="CLU_047332_1_0_1"/>
<dbReference type="AlphaFoldDB" id="E0VBF0"/>
<dbReference type="RefSeq" id="XP_002423444.1">
    <property type="nucleotide sequence ID" value="XM_002423399.1"/>
</dbReference>
<dbReference type="Proteomes" id="UP000009046">
    <property type="component" value="Unassembled WGS sequence"/>
</dbReference>
<dbReference type="EMBL" id="AAZO01000705">
    <property type="status" value="NOT_ANNOTATED_CDS"/>
    <property type="molecule type" value="Genomic_DNA"/>
</dbReference>
<keyword evidence="4" id="KW-0963">Cytoplasm</keyword>
<evidence type="ECO:0000256" key="2">
    <source>
        <dbReference type="ARBA" id="ARBA00010513"/>
    </source>
</evidence>
<comment type="subcellular location">
    <subcellularLocation>
        <location evidence="1">Cytoplasm</location>
    </subcellularLocation>
</comment>
<feature type="compositionally biased region" description="Polar residues" evidence="7">
    <location>
        <begin position="88"/>
        <end position="98"/>
    </location>
</feature>
<dbReference type="OrthoDB" id="416217at2759"/>
<organism>
    <name type="scientific">Pediculus humanus subsp. corporis</name>
    <name type="common">Body louse</name>
    <dbReference type="NCBI Taxonomy" id="121224"/>
    <lineage>
        <taxon>Eukaryota</taxon>
        <taxon>Metazoa</taxon>
        <taxon>Ecdysozoa</taxon>
        <taxon>Arthropoda</taxon>
        <taxon>Hexapoda</taxon>
        <taxon>Insecta</taxon>
        <taxon>Pterygota</taxon>
        <taxon>Neoptera</taxon>
        <taxon>Paraneoptera</taxon>
        <taxon>Psocodea</taxon>
        <taxon>Troctomorpha</taxon>
        <taxon>Phthiraptera</taxon>
        <taxon>Anoplura</taxon>
        <taxon>Pediculidae</taxon>
        <taxon>Pediculus</taxon>
    </lineage>
</organism>
<reference evidence="10" key="3">
    <citation type="submission" date="2021-02" db="UniProtKB">
        <authorList>
            <consortium name="EnsemblMetazoa"/>
        </authorList>
    </citation>
    <scope>IDENTIFICATION</scope>
    <source>
        <strain evidence="10">USDA</strain>
    </source>
</reference>
<evidence type="ECO:0000256" key="6">
    <source>
        <dbReference type="ARBA" id="ARBA00030427"/>
    </source>
</evidence>
<evidence type="ECO:0000313" key="9">
    <source>
        <dbReference type="EMBL" id="EEB10706.1"/>
    </source>
</evidence>
<evidence type="ECO:0000256" key="3">
    <source>
        <dbReference type="ARBA" id="ARBA00017641"/>
    </source>
</evidence>
<dbReference type="GO" id="GO:0051082">
    <property type="term" value="F:unfolded protein binding"/>
    <property type="evidence" value="ECO:0007669"/>
    <property type="project" value="TreeGrafter"/>
</dbReference>
<sequence>MNENNTEAFDKMLASIAAQSGGIQEFMDTVFNFLATKTDFYTNDEGRAEQLVLTSFKKYKKIAAEEKLKKQQERERLERQRKEKQKNEAMQNSSNKITELTDEEAKELEKEIEMKKLREKTNNDNKVDGTGDAKEAEDDEEDDPKEKNKIVPNAGNGCDLPNYRWVQTLAEIELRVPLKVNFNVRSRDLDIQIQKKYLKVGLRGHTPIIDGELYNEVKMEESTWVLEDSRNLVINLEKVNKMEWWGRLVVTDPEISTRKIKPEPSKLSDLEDDMRGVVEKMMYDQRQRELGLPTSDEAKKQEVIKKFMEHHPEMDFSKCKFN</sequence>
<dbReference type="InterPro" id="IPR025934">
    <property type="entry name" value="NudC_N_dom"/>
</dbReference>
<accession>E0VBF0</accession>
<feature type="compositionally biased region" description="Basic and acidic residues" evidence="7">
    <location>
        <begin position="107"/>
        <end position="134"/>
    </location>
</feature>
<dbReference type="FunCoup" id="E0VBF0">
    <property type="interactions" value="1750"/>
</dbReference>
<dbReference type="InterPro" id="IPR037898">
    <property type="entry name" value="NudC_fam"/>
</dbReference>
<evidence type="ECO:0000313" key="11">
    <source>
        <dbReference type="Proteomes" id="UP000009046"/>
    </source>
</evidence>
<feature type="compositionally biased region" description="Basic and acidic residues" evidence="7">
    <location>
        <begin position="69"/>
        <end position="87"/>
    </location>
</feature>
<evidence type="ECO:0000256" key="4">
    <source>
        <dbReference type="ARBA" id="ARBA00022490"/>
    </source>
</evidence>
<dbReference type="InterPro" id="IPR008978">
    <property type="entry name" value="HSP20-like_chaperone"/>
</dbReference>
<dbReference type="GeneID" id="8239099"/>
<dbReference type="Gene3D" id="2.60.40.790">
    <property type="match status" value="1"/>
</dbReference>
<evidence type="ECO:0000256" key="5">
    <source>
        <dbReference type="ARBA" id="ARBA00022553"/>
    </source>
</evidence>
<dbReference type="OMA" id="NQMEWWS"/>
<dbReference type="EnsemblMetazoa" id="PHUM060120-RA">
    <property type="protein sequence ID" value="PHUM060120-PA"/>
    <property type="gene ID" value="PHUM060120"/>
</dbReference>
<protein>
    <recommendedName>
        <fullName evidence="3">Nuclear migration protein nudC</fullName>
    </recommendedName>
    <alternativeName>
        <fullName evidence="6">Nuclear distribution protein C homolog</fullName>
    </alternativeName>
</protein>
<dbReference type="KEGG" id="phu:Phum_PHUM060120"/>
<dbReference type="SUPFAM" id="SSF49764">
    <property type="entry name" value="HSP20-like chaperones"/>
    <property type="match status" value="1"/>
</dbReference>
<name>E0VBF0_PEDHC</name>
<dbReference type="PANTHER" id="PTHR12356:SF3">
    <property type="entry name" value="NUCLEAR MIGRATION PROTEIN NUDC"/>
    <property type="match status" value="1"/>
</dbReference>
<dbReference type="STRING" id="121224.E0VBF0"/>
<dbReference type="eggNOG" id="KOG2265">
    <property type="taxonomic scope" value="Eukaryota"/>
</dbReference>
<dbReference type="Pfam" id="PF04969">
    <property type="entry name" value="CS"/>
    <property type="match status" value="1"/>
</dbReference>
<dbReference type="PROSITE" id="PS51203">
    <property type="entry name" value="CS"/>
    <property type="match status" value="1"/>
</dbReference>